<comment type="similarity">
    <text evidence="1">Belongs to the AAA ATPase family.</text>
</comment>
<evidence type="ECO:0000313" key="7">
    <source>
        <dbReference type="Proteomes" id="UP001501474"/>
    </source>
</evidence>
<dbReference type="PANTHER" id="PTHR23073">
    <property type="entry name" value="26S PROTEASOME REGULATORY SUBUNIT"/>
    <property type="match status" value="1"/>
</dbReference>
<dbReference type="Proteomes" id="UP001501474">
    <property type="component" value="Unassembled WGS sequence"/>
</dbReference>
<dbReference type="SUPFAM" id="SSF52540">
    <property type="entry name" value="P-loop containing nucleoside triphosphate hydrolases"/>
    <property type="match status" value="1"/>
</dbReference>
<comment type="caution">
    <text evidence="6">The sequence shown here is derived from an EMBL/GenBank/DDBJ whole genome shotgun (WGS) entry which is preliminary data.</text>
</comment>
<feature type="compositionally biased region" description="Basic and acidic residues" evidence="4">
    <location>
        <begin position="9"/>
        <end position="28"/>
    </location>
</feature>
<keyword evidence="7" id="KW-1185">Reference proteome</keyword>
<accession>A0ABN3DAR9</accession>
<evidence type="ECO:0000256" key="4">
    <source>
        <dbReference type="SAM" id="MobiDB-lite"/>
    </source>
</evidence>
<keyword evidence="3" id="KW-0067">ATP-binding</keyword>
<dbReference type="InterPro" id="IPR050221">
    <property type="entry name" value="26S_Proteasome_ATPase"/>
</dbReference>
<dbReference type="InterPro" id="IPR003959">
    <property type="entry name" value="ATPase_AAA_core"/>
</dbReference>
<dbReference type="SMART" id="SM00382">
    <property type="entry name" value="AAA"/>
    <property type="match status" value="1"/>
</dbReference>
<dbReference type="Gene3D" id="3.40.50.300">
    <property type="entry name" value="P-loop containing nucleotide triphosphate hydrolases"/>
    <property type="match status" value="1"/>
</dbReference>
<dbReference type="Gene3D" id="1.10.8.60">
    <property type="match status" value="1"/>
</dbReference>
<keyword evidence="2" id="KW-0547">Nucleotide-binding</keyword>
<gene>
    <name evidence="6" type="ORF">GCM10010104_17270</name>
</gene>
<feature type="region of interest" description="Disordered" evidence="4">
    <location>
        <begin position="1"/>
        <end position="61"/>
    </location>
</feature>
<feature type="region of interest" description="Disordered" evidence="4">
    <location>
        <begin position="332"/>
        <end position="371"/>
    </location>
</feature>
<organism evidence="6 7">
    <name type="scientific">Streptomyces indiaensis</name>
    <dbReference type="NCBI Taxonomy" id="284033"/>
    <lineage>
        <taxon>Bacteria</taxon>
        <taxon>Bacillati</taxon>
        <taxon>Actinomycetota</taxon>
        <taxon>Actinomycetes</taxon>
        <taxon>Kitasatosporales</taxon>
        <taxon>Streptomycetaceae</taxon>
        <taxon>Streptomyces</taxon>
    </lineage>
</organism>
<evidence type="ECO:0000313" key="6">
    <source>
        <dbReference type="EMBL" id="GAA2225810.1"/>
    </source>
</evidence>
<evidence type="ECO:0000259" key="5">
    <source>
        <dbReference type="SMART" id="SM00382"/>
    </source>
</evidence>
<evidence type="ECO:0000256" key="1">
    <source>
        <dbReference type="ARBA" id="ARBA00006914"/>
    </source>
</evidence>
<dbReference type="InterPro" id="IPR027417">
    <property type="entry name" value="P-loop_NTPase"/>
</dbReference>
<feature type="domain" description="AAA+ ATPase" evidence="5">
    <location>
        <begin position="105"/>
        <end position="240"/>
    </location>
</feature>
<feature type="compositionally biased region" description="Low complexity" evidence="4">
    <location>
        <begin position="356"/>
        <end position="371"/>
    </location>
</feature>
<dbReference type="InterPro" id="IPR003593">
    <property type="entry name" value="AAA+_ATPase"/>
</dbReference>
<dbReference type="EMBL" id="BAAART010000040">
    <property type="protein sequence ID" value="GAA2225810.1"/>
    <property type="molecule type" value="Genomic_DNA"/>
</dbReference>
<evidence type="ECO:0000256" key="2">
    <source>
        <dbReference type="ARBA" id="ARBA00022741"/>
    </source>
</evidence>
<reference evidence="6 7" key="1">
    <citation type="journal article" date="2019" name="Int. J. Syst. Evol. Microbiol.">
        <title>The Global Catalogue of Microorganisms (GCM) 10K type strain sequencing project: providing services to taxonomists for standard genome sequencing and annotation.</title>
        <authorList>
            <consortium name="The Broad Institute Genomics Platform"/>
            <consortium name="The Broad Institute Genome Sequencing Center for Infectious Disease"/>
            <person name="Wu L."/>
            <person name="Ma J."/>
        </authorList>
    </citation>
    <scope>NUCLEOTIDE SEQUENCE [LARGE SCALE GENOMIC DNA]</scope>
    <source>
        <strain evidence="6 7">JCM 3053</strain>
    </source>
</reference>
<sequence>MPGGWPRITEADGKTARSDARTQERHDSGPPADPTGAPRSSGGAQRDGNGNTPPQFVPEQPRRSLAEVILPDAVRQRVELALDLVAHHTLLYDTWNLRSIDPYRRGTALNLYGPSGTGKSLCAEALAHRLGQPVINVDYAQIESKYVGDTPKNIVRCFEEAREHGAVLVFDEADSILGSRLSRVSQSADHAVNVSRAVMLHQLDRFDGLVVFTTNFPRNYDAAFVRRIITHVKFELPDPETLYRLWEQLLPDALPVEPGLNIEALAQESAGLAGGDLVNIITGAAATAARRGGKSGVVTAADLTSEIKNAHRARAEVGRAPESHIPAEYTVRRVSPGEVPGSNVAPDAVNAEDAESPASAPTASAAPETPA</sequence>
<evidence type="ECO:0000256" key="3">
    <source>
        <dbReference type="ARBA" id="ARBA00022840"/>
    </source>
</evidence>
<name>A0ABN3DAR9_9ACTN</name>
<dbReference type="CDD" id="cd19481">
    <property type="entry name" value="RecA-like_protease"/>
    <property type="match status" value="1"/>
</dbReference>
<protein>
    <recommendedName>
        <fullName evidence="5">AAA+ ATPase domain-containing protein</fullName>
    </recommendedName>
</protein>
<proteinExistence type="inferred from homology"/>
<dbReference type="Pfam" id="PF00004">
    <property type="entry name" value="AAA"/>
    <property type="match status" value="1"/>
</dbReference>